<dbReference type="PANTHER" id="PTHR30575:SF0">
    <property type="entry name" value="XAA-ARG DIPEPTIDASE"/>
    <property type="match status" value="1"/>
</dbReference>
<protein>
    <recommendedName>
        <fullName evidence="1">Peptidase M20 domain-containing protein 2</fullName>
    </recommendedName>
</protein>
<keyword evidence="3" id="KW-0378">Hydrolase</keyword>
<sequence length="387" mass="41047">MEGQHAVWNAASRTIWENPELGHREVKAAQLLSGMLEEFDFQVTRGTAGLPTAFHACYDSGKPGPHIAYLSEYDALPGLGHACAHNIIGVMSLAAAVSLRAVVDSHGGAVSVFGTPAEETSGAKVTLAEQGYFKGIDAAMMAHPASVYERSGKSLALEALQFEFHGRSAHAASGPHKGINALDATLLTFTAINALRQHLTPEVRIHGVITKGGEAANIVPDYACAQFYVRTASKNTLPGIVDKVKNCAEAAALATGCRLEISNYELGYDDLMTNEALSDLFTGNLVALGVPPEKIKQGLDHGSIDMGNVSHVVPAIHPYVQMPDCPYGGHTVEFRDAAGDERGQHALLMGAKALAWTGLDLLTQPLCLQDVKDEFAARKGLESSLVV</sequence>
<dbReference type="Proteomes" id="UP000076927">
    <property type="component" value="Chromosome"/>
</dbReference>
<organism evidence="3 4">
    <name type="scientific">Paenibacillus swuensis</name>
    <dbReference type="NCBI Taxonomy" id="1178515"/>
    <lineage>
        <taxon>Bacteria</taxon>
        <taxon>Bacillati</taxon>
        <taxon>Bacillota</taxon>
        <taxon>Bacilli</taxon>
        <taxon>Bacillales</taxon>
        <taxon>Paenibacillaceae</taxon>
        <taxon>Paenibacillus</taxon>
    </lineage>
</organism>
<dbReference type="FunFam" id="3.30.70.360:FF:000004">
    <property type="entry name" value="Peptidase M20 domain-containing protein 2"/>
    <property type="match status" value="1"/>
</dbReference>
<dbReference type="GO" id="GO:0005737">
    <property type="term" value="C:cytoplasm"/>
    <property type="evidence" value="ECO:0007669"/>
    <property type="project" value="TreeGrafter"/>
</dbReference>
<dbReference type="NCBIfam" id="TIGR01891">
    <property type="entry name" value="amidohydrolases"/>
    <property type="match status" value="1"/>
</dbReference>
<dbReference type="Pfam" id="PF07687">
    <property type="entry name" value="M20_dimer"/>
    <property type="match status" value="1"/>
</dbReference>
<name>A0A172TP00_9BACL</name>
<keyword evidence="4" id="KW-1185">Reference proteome</keyword>
<dbReference type="GO" id="GO:0046657">
    <property type="term" value="P:folic acid catabolic process"/>
    <property type="evidence" value="ECO:0007669"/>
    <property type="project" value="TreeGrafter"/>
</dbReference>
<dbReference type="GO" id="GO:0071713">
    <property type="term" value="F:para-aminobenzoyl-glutamate hydrolase activity"/>
    <property type="evidence" value="ECO:0007669"/>
    <property type="project" value="TreeGrafter"/>
</dbReference>
<dbReference type="SUPFAM" id="SSF53187">
    <property type="entry name" value="Zn-dependent exopeptidases"/>
    <property type="match status" value="1"/>
</dbReference>
<dbReference type="InterPro" id="IPR011650">
    <property type="entry name" value="Peptidase_M20_dimer"/>
</dbReference>
<evidence type="ECO:0000313" key="3">
    <source>
        <dbReference type="EMBL" id="ANE48634.1"/>
    </source>
</evidence>
<dbReference type="Gene3D" id="3.30.70.360">
    <property type="match status" value="1"/>
</dbReference>
<proteinExistence type="inferred from homology"/>
<dbReference type="InterPro" id="IPR017144">
    <property type="entry name" value="Xaa-Arg_dipeptidase"/>
</dbReference>
<dbReference type="GO" id="GO:0016805">
    <property type="term" value="F:dipeptidase activity"/>
    <property type="evidence" value="ECO:0007669"/>
    <property type="project" value="InterPro"/>
</dbReference>
<dbReference type="InterPro" id="IPR017439">
    <property type="entry name" value="Amidohydrolase"/>
</dbReference>
<gene>
    <name evidence="3" type="ORF">SY83_01115</name>
</gene>
<dbReference type="CDD" id="cd03887">
    <property type="entry name" value="M20_Acy1L2"/>
    <property type="match status" value="1"/>
</dbReference>
<dbReference type="InterPro" id="IPR052030">
    <property type="entry name" value="Peptidase_M20/M20A_hydrolases"/>
</dbReference>
<dbReference type="KEGG" id="pswu:SY83_01115"/>
<dbReference type="PATRIC" id="fig|1178515.4.peg.195"/>
<dbReference type="PANTHER" id="PTHR30575">
    <property type="entry name" value="PEPTIDASE M20"/>
    <property type="match status" value="1"/>
</dbReference>
<evidence type="ECO:0000256" key="1">
    <source>
        <dbReference type="PIRNR" id="PIRNR037226"/>
    </source>
</evidence>
<dbReference type="AlphaFoldDB" id="A0A172TP00"/>
<accession>A0A172TP00</accession>
<reference evidence="3 4" key="1">
    <citation type="submission" date="2015-01" db="EMBL/GenBank/DDBJ databases">
        <title>Paenibacillus swuensis/DY6/whole genome sequencing.</title>
        <authorList>
            <person name="Kim M.K."/>
            <person name="Srinivasan S."/>
            <person name="Lee J.-J."/>
        </authorList>
    </citation>
    <scope>NUCLEOTIDE SEQUENCE [LARGE SCALE GENOMIC DNA]</scope>
    <source>
        <strain evidence="3 4">DY6</strain>
    </source>
</reference>
<dbReference type="PIRSF" id="PIRSF037226">
    <property type="entry name" value="Amidohydrolase_ACY1L2_prd"/>
    <property type="match status" value="1"/>
</dbReference>
<dbReference type="SUPFAM" id="SSF55031">
    <property type="entry name" value="Bacterial exopeptidase dimerisation domain"/>
    <property type="match status" value="1"/>
</dbReference>
<dbReference type="InterPro" id="IPR036264">
    <property type="entry name" value="Bact_exopeptidase_dim_dom"/>
</dbReference>
<comment type="similarity">
    <text evidence="1">Belongs to the peptidase M20A family.</text>
</comment>
<dbReference type="Gene3D" id="3.40.630.10">
    <property type="entry name" value="Zn peptidases"/>
    <property type="match status" value="1"/>
</dbReference>
<evidence type="ECO:0000259" key="2">
    <source>
        <dbReference type="Pfam" id="PF07687"/>
    </source>
</evidence>
<evidence type="ECO:0000313" key="4">
    <source>
        <dbReference type="Proteomes" id="UP000076927"/>
    </source>
</evidence>
<dbReference type="EMBL" id="CP011388">
    <property type="protein sequence ID" value="ANE48634.1"/>
    <property type="molecule type" value="Genomic_DNA"/>
</dbReference>
<feature type="domain" description="Peptidase M20 dimerisation" evidence="2">
    <location>
        <begin position="162"/>
        <end position="253"/>
    </location>
</feature>